<dbReference type="EC" id="2.7.7.6" evidence="2 11"/>
<name>A0A934KAZ6_9BACT</name>
<dbReference type="Proteomes" id="UP000620075">
    <property type="component" value="Unassembled WGS sequence"/>
</dbReference>
<feature type="domain" description="DNA-directed RNA polymerase RpoA/D/Rpb3-type" evidence="12">
    <location>
        <begin position="15"/>
        <end position="222"/>
    </location>
</feature>
<dbReference type="GO" id="GO:0000428">
    <property type="term" value="C:DNA-directed RNA polymerase complex"/>
    <property type="evidence" value="ECO:0007669"/>
    <property type="project" value="UniProtKB-KW"/>
</dbReference>
<feature type="region of interest" description="Alpha N-terminal domain (alpha-NTD)" evidence="11">
    <location>
        <begin position="1"/>
        <end position="223"/>
    </location>
</feature>
<organism evidence="13 14">
    <name type="scientific">Candidatus Dormiibacter inghamiae</name>
    <dbReference type="NCBI Taxonomy" id="3127013"/>
    <lineage>
        <taxon>Bacteria</taxon>
        <taxon>Bacillati</taxon>
        <taxon>Candidatus Dormiibacterota</taxon>
        <taxon>Candidatus Dormibacteria</taxon>
        <taxon>Candidatus Dormibacterales</taxon>
        <taxon>Candidatus Dormibacteraceae</taxon>
        <taxon>Candidatus Dormiibacter</taxon>
    </lineage>
</organism>
<comment type="caution">
    <text evidence="13">The sequence shown here is derived from an EMBL/GenBank/DDBJ whole genome shotgun (WGS) entry which is preliminary data.</text>
</comment>
<dbReference type="GO" id="GO:0046983">
    <property type="term" value="F:protein dimerization activity"/>
    <property type="evidence" value="ECO:0007669"/>
    <property type="project" value="InterPro"/>
</dbReference>
<dbReference type="InterPro" id="IPR011260">
    <property type="entry name" value="RNAP_asu_C"/>
</dbReference>
<dbReference type="InterPro" id="IPR011262">
    <property type="entry name" value="DNA-dir_RNA_pol_insert"/>
</dbReference>
<keyword evidence="7 11" id="KW-0804">Transcription</keyword>
<comment type="similarity">
    <text evidence="1 11">Belongs to the RNA polymerase alpha chain family.</text>
</comment>
<gene>
    <name evidence="11" type="primary">rpoA</name>
    <name evidence="13" type="ORF">JF888_02645</name>
</gene>
<dbReference type="NCBIfam" id="NF003519">
    <property type="entry name" value="PRK05182.2-5"/>
    <property type="match status" value="1"/>
</dbReference>
<evidence type="ECO:0000256" key="6">
    <source>
        <dbReference type="ARBA" id="ARBA00022695"/>
    </source>
</evidence>
<reference evidence="13 14" key="1">
    <citation type="submission" date="2020-10" db="EMBL/GenBank/DDBJ databases">
        <title>Ca. Dormibacterota MAGs.</title>
        <authorList>
            <person name="Montgomery K."/>
        </authorList>
    </citation>
    <scope>NUCLEOTIDE SEQUENCE [LARGE SCALE GENOMIC DNA]</scope>
    <source>
        <strain evidence="13">SC8811_S16_3</strain>
    </source>
</reference>
<evidence type="ECO:0000259" key="12">
    <source>
        <dbReference type="SMART" id="SM00662"/>
    </source>
</evidence>
<protein>
    <recommendedName>
        <fullName evidence="3 11">DNA-directed RNA polymerase subunit alpha</fullName>
        <shortName evidence="11">RNAP subunit alpha</shortName>
        <ecNumber evidence="2 11">2.7.7.6</ecNumber>
    </recommendedName>
    <alternativeName>
        <fullName evidence="9 11">RNA polymerase subunit alpha</fullName>
    </alternativeName>
    <alternativeName>
        <fullName evidence="8 11">Transcriptase subunit alpha</fullName>
    </alternativeName>
</protein>
<dbReference type="Gene3D" id="2.170.120.12">
    <property type="entry name" value="DNA-directed RNA polymerase, insert domain"/>
    <property type="match status" value="1"/>
</dbReference>
<dbReference type="Pfam" id="PF01000">
    <property type="entry name" value="RNA_pol_A_bac"/>
    <property type="match status" value="1"/>
</dbReference>
<proteinExistence type="inferred from homology"/>
<comment type="catalytic activity">
    <reaction evidence="10 11">
        <text>RNA(n) + a ribonucleoside 5'-triphosphate = RNA(n+1) + diphosphate</text>
        <dbReference type="Rhea" id="RHEA:21248"/>
        <dbReference type="Rhea" id="RHEA-COMP:14527"/>
        <dbReference type="Rhea" id="RHEA-COMP:17342"/>
        <dbReference type="ChEBI" id="CHEBI:33019"/>
        <dbReference type="ChEBI" id="CHEBI:61557"/>
        <dbReference type="ChEBI" id="CHEBI:140395"/>
        <dbReference type="EC" id="2.7.7.6"/>
    </reaction>
</comment>
<evidence type="ECO:0000256" key="4">
    <source>
        <dbReference type="ARBA" id="ARBA00022478"/>
    </source>
</evidence>
<dbReference type="GO" id="GO:0003677">
    <property type="term" value="F:DNA binding"/>
    <property type="evidence" value="ECO:0007669"/>
    <property type="project" value="UniProtKB-UniRule"/>
</dbReference>
<feature type="region of interest" description="Alpha C-terminal domain (alpha-CTD)" evidence="11">
    <location>
        <begin position="240"/>
        <end position="314"/>
    </location>
</feature>
<evidence type="ECO:0000256" key="11">
    <source>
        <dbReference type="HAMAP-Rule" id="MF_00059"/>
    </source>
</evidence>
<sequence length="314" mass="34662">MVTPQVHKLEGDDRYGKFEIEPLEPGFGTTLGNTLRRVLLSSLWGAAVTSIQIDGIAHEFTSVPHVKEDVTELILNLKQLCLKSYTEDPVSIRLDAAGPAEVHASDIEPNADVGVVNPDLYLATVAEKGRLRIDLTVERGKGYVPADRNKHEAQPIGVIPIDAIFSPVTKANFVVEKTRVGQSTDYDRLNLEVWTDGTLSPEEAVSSAASLFTRHLELFTQFGENIQLAAPTGQPGESGRNRLDQIAIEDLDLSVRAYNCLRANDINTIGQLLSRKEEELLSLRNFGKKSLDEIRERLVEKGFVEPGQMDTIFS</sequence>
<dbReference type="SUPFAM" id="SSF55257">
    <property type="entry name" value="RBP11-like subunits of RNA polymerase"/>
    <property type="match status" value="1"/>
</dbReference>
<dbReference type="Pfam" id="PF03118">
    <property type="entry name" value="RNA_pol_A_CTD"/>
    <property type="match status" value="1"/>
</dbReference>
<dbReference type="Pfam" id="PF01193">
    <property type="entry name" value="RNA_pol_L"/>
    <property type="match status" value="1"/>
</dbReference>
<dbReference type="EMBL" id="JAEKNQ010000013">
    <property type="protein sequence ID" value="MBJ7602084.1"/>
    <property type="molecule type" value="Genomic_DNA"/>
</dbReference>
<evidence type="ECO:0000313" key="14">
    <source>
        <dbReference type="Proteomes" id="UP000620075"/>
    </source>
</evidence>
<dbReference type="CDD" id="cd06928">
    <property type="entry name" value="RNAP_alpha_NTD"/>
    <property type="match status" value="1"/>
</dbReference>
<dbReference type="Gene3D" id="1.10.150.20">
    <property type="entry name" value="5' to 3' exonuclease, C-terminal subdomain"/>
    <property type="match status" value="1"/>
</dbReference>
<evidence type="ECO:0000256" key="7">
    <source>
        <dbReference type="ARBA" id="ARBA00023163"/>
    </source>
</evidence>
<evidence type="ECO:0000256" key="5">
    <source>
        <dbReference type="ARBA" id="ARBA00022679"/>
    </source>
</evidence>
<comment type="domain">
    <text evidence="11">The N-terminal domain is essential for RNAP assembly and basal transcription, whereas the C-terminal domain is involved in interaction with transcriptional regulators and with upstream promoter elements.</text>
</comment>
<evidence type="ECO:0000256" key="1">
    <source>
        <dbReference type="ARBA" id="ARBA00007123"/>
    </source>
</evidence>
<comment type="function">
    <text evidence="11">DNA-dependent RNA polymerase catalyzes the transcription of DNA into RNA using the four ribonucleoside triphosphates as substrates.</text>
</comment>
<dbReference type="Gene3D" id="3.30.1360.10">
    <property type="entry name" value="RNA polymerase, RBP11-like subunit"/>
    <property type="match status" value="1"/>
</dbReference>
<dbReference type="GO" id="GO:0003899">
    <property type="term" value="F:DNA-directed RNA polymerase activity"/>
    <property type="evidence" value="ECO:0007669"/>
    <property type="project" value="UniProtKB-UniRule"/>
</dbReference>
<dbReference type="NCBIfam" id="TIGR02027">
    <property type="entry name" value="rpoA"/>
    <property type="match status" value="1"/>
</dbReference>
<dbReference type="HAMAP" id="MF_00059">
    <property type="entry name" value="RNApol_bact_RpoA"/>
    <property type="match status" value="1"/>
</dbReference>
<dbReference type="SUPFAM" id="SSF56553">
    <property type="entry name" value="Insert subdomain of RNA polymerase alpha subunit"/>
    <property type="match status" value="1"/>
</dbReference>
<dbReference type="InterPro" id="IPR011773">
    <property type="entry name" value="DNA-dir_RpoA"/>
</dbReference>
<keyword evidence="6 11" id="KW-0548">Nucleotidyltransferase</keyword>
<evidence type="ECO:0000256" key="8">
    <source>
        <dbReference type="ARBA" id="ARBA00032524"/>
    </source>
</evidence>
<evidence type="ECO:0000256" key="2">
    <source>
        <dbReference type="ARBA" id="ARBA00012418"/>
    </source>
</evidence>
<evidence type="ECO:0000256" key="9">
    <source>
        <dbReference type="ARBA" id="ARBA00033070"/>
    </source>
</evidence>
<dbReference type="GO" id="GO:0006351">
    <property type="term" value="P:DNA-templated transcription"/>
    <property type="evidence" value="ECO:0007669"/>
    <property type="project" value="UniProtKB-UniRule"/>
</dbReference>
<dbReference type="GO" id="GO:0005737">
    <property type="term" value="C:cytoplasm"/>
    <property type="evidence" value="ECO:0007669"/>
    <property type="project" value="UniProtKB-ARBA"/>
</dbReference>
<dbReference type="SUPFAM" id="SSF47789">
    <property type="entry name" value="C-terminal domain of RNA polymerase alpha subunit"/>
    <property type="match status" value="1"/>
</dbReference>
<accession>A0A934KAZ6</accession>
<evidence type="ECO:0000313" key="13">
    <source>
        <dbReference type="EMBL" id="MBJ7602084.1"/>
    </source>
</evidence>
<evidence type="ECO:0000256" key="10">
    <source>
        <dbReference type="ARBA" id="ARBA00048552"/>
    </source>
</evidence>
<dbReference type="NCBIfam" id="NF003513">
    <property type="entry name" value="PRK05182.1-2"/>
    <property type="match status" value="1"/>
</dbReference>
<keyword evidence="4 11" id="KW-0240">DNA-directed RNA polymerase</keyword>
<dbReference type="FunFam" id="2.170.120.12:FF:000001">
    <property type="entry name" value="DNA-directed RNA polymerase subunit alpha"/>
    <property type="match status" value="1"/>
</dbReference>
<keyword evidence="5 11" id="KW-0808">Transferase</keyword>
<comment type="subunit">
    <text evidence="11">Homodimer. The RNAP catalytic core consists of 2 alpha, 1 beta, 1 beta' and 1 omega subunit. When a sigma factor is associated with the core the holoenzyme is formed, which can initiate transcription.</text>
</comment>
<evidence type="ECO:0000256" key="3">
    <source>
        <dbReference type="ARBA" id="ARBA00015972"/>
    </source>
</evidence>
<dbReference type="SMART" id="SM00662">
    <property type="entry name" value="RPOLD"/>
    <property type="match status" value="1"/>
</dbReference>
<dbReference type="InterPro" id="IPR011263">
    <property type="entry name" value="DNA-dir_RNA_pol_RpoA/D/Rpb3"/>
</dbReference>
<dbReference type="InterPro" id="IPR036643">
    <property type="entry name" value="RNApol_insert_sf"/>
</dbReference>
<dbReference type="InterPro" id="IPR036603">
    <property type="entry name" value="RBP11-like"/>
</dbReference>
<dbReference type="AlphaFoldDB" id="A0A934KAZ6"/>